<keyword evidence="3" id="KW-1185">Reference proteome</keyword>
<dbReference type="AlphaFoldDB" id="A0A0K2JEJ7"/>
<keyword evidence="1" id="KW-0812">Transmembrane</keyword>
<dbReference type="STRING" id="273035.SKUN_0079"/>
<evidence type="ECO:0000313" key="3">
    <source>
        <dbReference type="Proteomes" id="UP000062963"/>
    </source>
</evidence>
<feature type="transmembrane region" description="Helical" evidence="1">
    <location>
        <begin position="12"/>
        <end position="35"/>
    </location>
</feature>
<accession>A0A0K2JEJ7</accession>
<gene>
    <name evidence="2" type="ORF">SKUN_0079</name>
</gene>
<dbReference type="KEGG" id="skn:SKUN_0079"/>
<dbReference type="Proteomes" id="UP000062963">
    <property type="component" value="Chromosome"/>
</dbReference>
<dbReference type="PATRIC" id="fig|273035.7.peg.94"/>
<keyword evidence="1" id="KW-1133">Transmembrane helix</keyword>
<keyword evidence="1" id="KW-0472">Membrane</keyword>
<protein>
    <submittedName>
        <fullName evidence="2">ABC-type transport system permease protein</fullName>
    </submittedName>
</protein>
<evidence type="ECO:0000313" key="2">
    <source>
        <dbReference type="EMBL" id="ALA97004.1"/>
    </source>
</evidence>
<evidence type="ECO:0000256" key="1">
    <source>
        <dbReference type="SAM" id="Phobius"/>
    </source>
</evidence>
<dbReference type="EMBL" id="CP010899">
    <property type="protein sequence ID" value="ALA97004.1"/>
    <property type="molecule type" value="Genomic_DNA"/>
</dbReference>
<name>A0A0K2JEJ7_SPIKU</name>
<reference evidence="2 3" key="1">
    <citation type="journal article" date="2015" name="Genome Announc.">
        <title>Complete Genome Sequence of Spiroplasma kunkelii Strain CR2-3x, Causal Agent of Corn Stunt Disease in Zea mays L.</title>
        <authorList>
            <person name="Davis R.E."/>
            <person name="Shao J."/>
            <person name="Dally E.L."/>
            <person name="Zhao Y."/>
            <person name="Gasparich G.E."/>
            <person name="Gaynor B.J."/>
            <person name="Athey J.C."/>
            <person name="Harrison N.A."/>
            <person name="Donofrio N."/>
        </authorList>
    </citation>
    <scope>NUCLEOTIDE SEQUENCE [LARGE SCALE GENOMIC DNA]</scope>
    <source>
        <strain evidence="2 3">CR2-3x</strain>
    </source>
</reference>
<proteinExistence type="predicted"/>
<sequence length="99" mass="11633">MYFTGSNLYSIVLPLSSFYFNPLIFVSATIFIPLYLFRMSFLISFILLSWTALDLIYDLKGSNLIFRTKKRKKGRKYAHFEWTLNVHLSFTFALKSLGK</sequence>
<organism evidence="2 3">
    <name type="scientific">Spiroplasma kunkelii CR2-3x</name>
    <dbReference type="NCBI Taxonomy" id="273035"/>
    <lineage>
        <taxon>Bacteria</taxon>
        <taxon>Bacillati</taxon>
        <taxon>Mycoplasmatota</taxon>
        <taxon>Mollicutes</taxon>
        <taxon>Entomoplasmatales</taxon>
        <taxon>Spiroplasmataceae</taxon>
        <taxon>Spiroplasma</taxon>
    </lineage>
</organism>